<name>A0AAW0Y1W3_CHEQU</name>
<evidence type="ECO:0000256" key="4">
    <source>
        <dbReference type="ARBA" id="ARBA00023010"/>
    </source>
</evidence>
<gene>
    <name evidence="13" type="ORF">OTU49_017206</name>
</gene>
<dbReference type="GO" id="GO:0016560">
    <property type="term" value="P:protein import into peroxisome matrix, docking"/>
    <property type="evidence" value="ECO:0007669"/>
    <property type="project" value="UniProtKB-UniRule"/>
</dbReference>
<evidence type="ECO:0000256" key="8">
    <source>
        <dbReference type="ARBA" id="ARBA00029691"/>
    </source>
</evidence>
<comment type="similarity">
    <text evidence="1 10">Belongs to the peroxin-14 family.</text>
</comment>
<dbReference type="Gene3D" id="1.10.10.10">
    <property type="entry name" value="Winged helix-like DNA-binding domain superfamily/Winged helix DNA-binding domain"/>
    <property type="match status" value="1"/>
</dbReference>
<keyword evidence="3 10" id="KW-0653">Protein transport</keyword>
<evidence type="ECO:0000256" key="6">
    <source>
        <dbReference type="ARBA" id="ARBA00023140"/>
    </source>
</evidence>
<organism evidence="13 14">
    <name type="scientific">Cherax quadricarinatus</name>
    <name type="common">Australian red claw crayfish</name>
    <dbReference type="NCBI Taxonomy" id="27406"/>
    <lineage>
        <taxon>Eukaryota</taxon>
        <taxon>Metazoa</taxon>
        <taxon>Ecdysozoa</taxon>
        <taxon>Arthropoda</taxon>
        <taxon>Crustacea</taxon>
        <taxon>Multicrustacea</taxon>
        <taxon>Malacostraca</taxon>
        <taxon>Eumalacostraca</taxon>
        <taxon>Eucarida</taxon>
        <taxon>Decapoda</taxon>
        <taxon>Pleocyemata</taxon>
        <taxon>Astacidea</taxon>
        <taxon>Parastacoidea</taxon>
        <taxon>Parastacidae</taxon>
        <taxon>Cherax</taxon>
    </lineage>
</organism>
<dbReference type="GO" id="GO:0005102">
    <property type="term" value="F:signaling receptor binding"/>
    <property type="evidence" value="ECO:0007669"/>
    <property type="project" value="TreeGrafter"/>
</dbReference>
<dbReference type="GO" id="GO:1990429">
    <property type="term" value="C:peroxisomal importomer complex"/>
    <property type="evidence" value="ECO:0007669"/>
    <property type="project" value="TreeGrafter"/>
</dbReference>
<evidence type="ECO:0000256" key="9">
    <source>
        <dbReference type="ARBA" id="ARBA00046271"/>
    </source>
</evidence>
<dbReference type="InterPro" id="IPR025655">
    <property type="entry name" value="PEX14"/>
</dbReference>
<evidence type="ECO:0000313" key="14">
    <source>
        <dbReference type="Proteomes" id="UP001445076"/>
    </source>
</evidence>
<comment type="caution">
    <text evidence="13">The sequence shown here is derived from an EMBL/GenBank/DDBJ whole genome shotgun (WGS) entry which is preliminary data.</text>
</comment>
<dbReference type="EMBL" id="JARKIK010000018">
    <property type="protein sequence ID" value="KAK8745969.1"/>
    <property type="molecule type" value="Genomic_DNA"/>
</dbReference>
<dbReference type="GO" id="GO:0005778">
    <property type="term" value="C:peroxisomal membrane"/>
    <property type="evidence" value="ECO:0007669"/>
    <property type="project" value="UniProtKB-SubCell"/>
</dbReference>
<feature type="region of interest" description="Disordered" evidence="11">
    <location>
        <begin position="321"/>
        <end position="346"/>
    </location>
</feature>
<feature type="region of interest" description="Disordered" evidence="11">
    <location>
        <begin position="1"/>
        <end position="29"/>
    </location>
</feature>
<feature type="non-terminal residue" evidence="13">
    <location>
        <position position="1"/>
    </location>
</feature>
<dbReference type="PANTHER" id="PTHR23058">
    <property type="entry name" value="PEROXISOMAL MEMBRANE PROTEIN PEX14"/>
    <property type="match status" value="1"/>
</dbReference>
<evidence type="ECO:0000256" key="1">
    <source>
        <dbReference type="ARBA" id="ARBA00005443"/>
    </source>
</evidence>
<dbReference type="Pfam" id="PF04695">
    <property type="entry name" value="Pex14_N"/>
    <property type="match status" value="1"/>
</dbReference>
<dbReference type="PANTHER" id="PTHR23058:SF0">
    <property type="entry name" value="PEROXISOMAL MEMBRANE PROTEIN PEX14"/>
    <property type="match status" value="1"/>
</dbReference>
<evidence type="ECO:0000256" key="7">
    <source>
        <dbReference type="ARBA" id="ARBA00029502"/>
    </source>
</evidence>
<keyword evidence="6 10" id="KW-0576">Peroxisome</keyword>
<evidence type="ECO:0000256" key="11">
    <source>
        <dbReference type="SAM" id="MobiDB-lite"/>
    </source>
</evidence>
<feature type="compositionally biased region" description="Polar residues" evidence="11">
    <location>
        <begin position="1"/>
        <end position="13"/>
    </location>
</feature>
<keyword evidence="2 10" id="KW-0813">Transport</keyword>
<feature type="domain" description="Peroxisome membrane anchor protein Pex14p N-terminal" evidence="12">
    <location>
        <begin position="38"/>
        <end position="81"/>
    </location>
</feature>
<keyword evidence="5 10" id="KW-0472">Membrane</keyword>
<dbReference type="AlphaFoldDB" id="A0AAW0Y1W3"/>
<keyword evidence="4" id="KW-0811">Translocation</keyword>
<dbReference type="InterPro" id="IPR006785">
    <property type="entry name" value="Pex14_N"/>
</dbReference>
<reference evidence="13 14" key="1">
    <citation type="journal article" date="2024" name="BMC Genomics">
        <title>Genome assembly of redclaw crayfish (Cherax quadricarinatus) provides insights into its immune adaptation and hypoxia tolerance.</title>
        <authorList>
            <person name="Liu Z."/>
            <person name="Zheng J."/>
            <person name="Li H."/>
            <person name="Fang K."/>
            <person name="Wang S."/>
            <person name="He J."/>
            <person name="Zhou D."/>
            <person name="Weng S."/>
            <person name="Chi M."/>
            <person name="Gu Z."/>
            <person name="He J."/>
            <person name="Li F."/>
            <person name="Wang M."/>
        </authorList>
    </citation>
    <scope>NUCLEOTIDE SEQUENCE [LARGE SCALE GENOMIC DNA]</scope>
    <source>
        <strain evidence="13">ZL_2023a</strain>
    </source>
</reference>
<dbReference type="InterPro" id="IPR036388">
    <property type="entry name" value="WH-like_DNA-bd_sf"/>
</dbReference>
<proteinExistence type="inferred from homology"/>
<comment type="function">
    <text evidence="10">Component of the PEX13-PEX14 docking complex, a translocon channel that specifically mediates the import of peroxisomal cargo proteins bound to PEX5 receptor. The PEX13-PEX14 docking complex forms a large import pore which can be opened to a diameter of about 9 nm. Mechanistically, PEX5 receptor along with cargo proteins associates with the PEX14 subunit of the PEX13-PEX14 docking complex in the cytosol, leading to the insertion of the receptor into the organelle membrane with the concomitant translocation of the cargo into the peroxisome matrix.</text>
</comment>
<accession>A0AAW0Y1W3</accession>
<comment type="subcellular location">
    <subcellularLocation>
        <location evidence="9 10">Peroxisome membrane</location>
    </subcellularLocation>
</comment>
<dbReference type="Proteomes" id="UP001445076">
    <property type="component" value="Unassembled WGS sequence"/>
</dbReference>
<evidence type="ECO:0000256" key="10">
    <source>
        <dbReference type="RuleBase" id="RU367032"/>
    </source>
</evidence>
<evidence type="ECO:0000259" key="12">
    <source>
        <dbReference type="Pfam" id="PF04695"/>
    </source>
</evidence>
<evidence type="ECO:0000256" key="3">
    <source>
        <dbReference type="ARBA" id="ARBA00022927"/>
    </source>
</evidence>
<protein>
    <recommendedName>
        <fullName evidence="7 10">Peroxisomal membrane protein PEX14</fullName>
    </recommendedName>
    <alternativeName>
        <fullName evidence="8 10">Peroxin-14</fullName>
    </alternativeName>
</protein>
<evidence type="ECO:0000256" key="2">
    <source>
        <dbReference type="ARBA" id="ARBA00022448"/>
    </source>
</evidence>
<sequence length="346" mass="38006">SSQQHTSCVTLITQQQQQQQDHEADMSGDTMHEPQAFRQKLVDEAAKFLLNPKVMNHADEQKTAFLHKKGLTDAEIQAAFSKAKTIAPADVATSNVMSHPGSYPGIPVSPYMVPPPPSMWIRLRDVCNFVLILMGTSYGVYHLYQKYLGPWLTGRRQKTVEESMIELQHSVVTVLKEVQTTLTSLEQTLRAQNVRIQTLSLREESQVNVTPKQLDQLKGEIASLKGLLINRRTFPSTPGMAPSIPSWQRSKAVEKPVETSPGTAVSLSNQVEEVIAEGAVPREGQEELIEATSDAATNSSEEAYIGKCVLKSECEAAALEENGHDKDELSGGYSGSLPDSSDEMSQ</sequence>
<keyword evidence="14" id="KW-1185">Reference proteome</keyword>
<evidence type="ECO:0000313" key="13">
    <source>
        <dbReference type="EMBL" id="KAK8745969.1"/>
    </source>
</evidence>
<evidence type="ECO:0000256" key="5">
    <source>
        <dbReference type="ARBA" id="ARBA00023136"/>
    </source>
</evidence>